<proteinExistence type="predicted"/>
<evidence type="ECO:0000256" key="1">
    <source>
        <dbReference type="SAM" id="MobiDB-lite"/>
    </source>
</evidence>
<organism evidence="2 3">
    <name type="scientific">Plectus sambesii</name>
    <dbReference type="NCBI Taxonomy" id="2011161"/>
    <lineage>
        <taxon>Eukaryota</taxon>
        <taxon>Metazoa</taxon>
        <taxon>Ecdysozoa</taxon>
        <taxon>Nematoda</taxon>
        <taxon>Chromadorea</taxon>
        <taxon>Plectida</taxon>
        <taxon>Plectina</taxon>
        <taxon>Plectoidea</taxon>
        <taxon>Plectidae</taxon>
        <taxon>Plectus</taxon>
    </lineage>
</organism>
<reference evidence="3" key="1">
    <citation type="submission" date="2022-11" db="UniProtKB">
        <authorList>
            <consortium name="WormBaseParasite"/>
        </authorList>
    </citation>
    <scope>IDENTIFICATION</scope>
</reference>
<dbReference type="AlphaFoldDB" id="A0A914WSG4"/>
<name>A0A914WSG4_9BILA</name>
<dbReference type="Proteomes" id="UP000887566">
    <property type="component" value="Unplaced"/>
</dbReference>
<accession>A0A914WSG4</accession>
<feature type="compositionally biased region" description="Basic and acidic residues" evidence="1">
    <location>
        <begin position="1"/>
        <end position="16"/>
    </location>
</feature>
<evidence type="ECO:0000313" key="3">
    <source>
        <dbReference type="WBParaSite" id="PSAMB.scaffold50size93760.g1110.t1"/>
    </source>
</evidence>
<feature type="region of interest" description="Disordered" evidence="1">
    <location>
        <begin position="1"/>
        <end position="55"/>
    </location>
</feature>
<keyword evidence="2" id="KW-1185">Reference proteome</keyword>
<protein>
    <submittedName>
        <fullName evidence="3">Uncharacterized protein</fullName>
    </submittedName>
</protein>
<evidence type="ECO:0000313" key="2">
    <source>
        <dbReference type="Proteomes" id="UP000887566"/>
    </source>
</evidence>
<sequence length="128" mass="13904">MHAPFDKSSRIIRPREYTVSSPRLTHDDDDDGGGGGGRRFGEDATAITSGKNDDDRHRRLLEVEERWASSGLCGTVLCRGCIDNGLWATGRTDVVGNELAGLTCSTHANHRLTSTIDVALFVSDQNSM</sequence>
<dbReference type="WBParaSite" id="PSAMB.scaffold50size93760.g1110.t1">
    <property type="protein sequence ID" value="PSAMB.scaffold50size93760.g1110.t1"/>
    <property type="gene ID" value="PSAMB.scaffold50size93760.g1110"/>
</dbReference>